<dbReference type="OrthoDB" id="9813413at2"/>
<gene>
    <name evidence="5" type="ORF">C7B82_10670</name>
</gene>
<dbReference type="InterPro" id="IPR018060">
    <property type="entry name" value="HTH_AraC"/>
</dbReference>
<evidence type="ECO:0000256" key="3">
    <source>
        <dbReference type="ARBA" id="ARBA00023163"/>
    </source>
</evidence>
<evidence type="ECO:0000313" key="5">
    <source>
        <dbReference type="EMBL" id="PSB29716.1"/>
    </source>
</evidence>
<dbReference type="SUPFAM" id="SSF51182">
    <property type="entry name" value="RmlC-like cupins"/>
    <property type="match status" value="1"/>
</dbReference>
<dbReference type="InterPro" id="IPR011051">
    <property type="entry name" value="RmlC_Cupin_sf"/>
</dbReference>
<dbReference type="SUPFAM" id="SSF46689">
    <property type="entry name" value="Homeodomain-like"/>
    <property type="match status" value="2"/>
</dbReference>
<dbReference type="PROSITE" id="PS01124">
    <property type="entry name" value="HTH_ARAC_FAMILY_2"/>
    <property type="match status" value="1"/>
</dbReference>
<evidence type="ECO:0000256" key="2">
    <source>
        <dbReference type="ARBA" id="ARBA00023125"/>
    </source>
</evidence>
<reference evidence="6" key="1">
    <citation type="submission" date="2018-02" db="EMBL/GenBank/DDBJ databases">
        <authorList>
            <person name="Moore K."/>
            <person name="Momper L."/>
        </authorList>
    </citation>
    <scope>NUCLEOTIDE SEQUENCE [LARGE SCALE GENOMIC DNA]</scope>
    <source>
        <strain evidence="6">ULC18</strain>
    </source>
</reference>
<keyword evidence="2" id="KW-0238">DNA-binding</keyword>
<protein>
    <submittedName>
        <fullName evidence="5">AraC family transcriptional regulator</fullName>
    </submittedName>
</protein>
<dbReference type="InterPro" id="IPR018062">
    <property type="entry name" value="HTH_AraC-typ_CS"/>
</dbReference>
<name>A0A2T1EAD7_9CYAN</name>
<evidence type="ECO:0000256" key="1">
    <source>
        <dbReference type="ARBA" id="ARBA00023015"/>
    </source>
</evidence>
<proteinExistence type="predicted"/>
<dbReference type="PROSITE" id="PS00041">
    <property type="entry name" value="HTH_ARAC_FAMILY_1"/>
    <property type="match status" value="1"/>
</dbReference>
<dbReference type="InterPro" id="IPR050204">
    <property type="entry name" value="AraC_XylS_family_regulators"/>
</dbReference>
<accession>A0A2T1EAD7</accession>
<dbReference type="Pfam" id="PF12852">
    <property type="entry name" value="Cupin_6"/>
    <property type="match status" value="1"/>
</dbReference>
<dbReference type="PRINTS" id="PR00032">
    <property type="entry name" value="HTHARAC"/>
</dbReference>
<dbReference type="InterPro" id="IPR009057">
    <property type="entry name" value="Homeodomain-like_sf"/>
</dbReference>
<dbReference type="Proteomes" id="UP000239576">
    <property type="component" value="Unassembled WGS sequence"/>
</dbReference>
<dbReference type="AlphaFoldDB" id="A0A2T1EAD7"/>
<dbReference type="GO" id="GO:0043565">
    <property type="term" value="F:sequence-specific DNA binding"/>
    <property type="evidence" value="ECO:0007669"/>
    <property type="project" value="InterPro"/>
</dbReference>
<keyword evidence="1" id="KW-0805">Transcription regulation</keyword>
<dbReference type="InterPro" id="IPR020449">
    <property type="entry name" value="Tscrpt_reg_AraC-type_HTH"/>
</dbReference>
<evidence type="ECO:0000259" key="4">
    <source>
        <dbReference type="PROSITE" id="PS01124"/>
    </source>
</evidence>
<feature type="domain" description="HTH araC/xylS-type" evidence="4">
    <location>
        <begin position="240"/>
        <end position="338"/>
    </location>
</feature>
<organism evidence="5 6">
    <name type="scientific">Stenomitos frigidus ULC18</name>
    <dbReference type="NCBI Taxonomy" id="2107698"/>
    <lineage>
        <taxon>Bacteria</taxon>
        <taxon>Bacillati</taxon>
        <taxon>Cyanobacteriota</taxon>
        <taxon>Cyanophyceae</taxon>
        <taxon>Leptolyngbyales</taxon>
        <taxon>Leptolyngbyaceae</taxon>
        <taxon>Stenomitos</taxon>
    </lineage>
</organism>
<dbReference type="Gene3D" id="1.10.10.60">
    <property type="entry name" value="Homeodomain-like"/>
    <property type="match status" value="2"/>
</dbReference>
<comment type="caution">
    <text evidence="5">The sequence shown here is derived from an EMBL/GenBank/DDBJ whole genome shotgun (WGS) entry which is preliminary data.</text>
</comment>
<dbReference type="SMART" id="SM00342">
    <property type="entry name" value="HTH_ARAC"/>
    <property type="match status" value="1"/>
</dbReference>
<sequence length="340" mass="38179">MTQTLQFLTETPEHRSDFRPLPRDILSDILGIIRFSGAISLRPELSAPWAIQSLPHDDFADALQVHTKRLLPFHIMAKGSCWVQASDGTQIRLSQGDIIIFPHGDAHILGDRLDQEAVLISHLVPKPPWTEPLLMKYGGGGEVSKLVCGFLKCEEMLMHPFLQTLPKLIHVRAFAEPTAPLLETGVRYIVQETDNFRSGSMCSLTRLVELMFIEILRNYMQNLPAHEVGGLAALKDPIVRQALEWIHANPAHLWTVSELATHIGMSRSALANRFTQLVGQSPMKYLTCWRLQLASRQLQDTDDSIAKIAIRVGYESEAAFNRAFKRLVGIPPGVWRDQKG</sequence>
<reference evidence="5 6" key="2">
    <citation type="submission" date="2018-03" db="EMBL/GenBank/DDBJ databases">
        <title>The ancient ancestry and fast evolution of plastids.</title>
        <authorList>
            <person name="Moore K.R."/>
            <person name="Magnabosco C."/>
            <person name="Momper L."/>
            <person name="Gold D.A."/>
            <person name="Bosak T."/>
            <person name="Fournier G.P."/>
        </authorList>
    </citation>
    <scope>NUCLEOTIDE SEQUENCE [LARGE SCALE GENOMIC DNA]</scope>
    <source>
        <strain evidence="5 6">ULC18</strain>
    </source>
</reference>
<dbReference type="RefSeq" id="WP_106256287.1">
    <property type="nucleotide sequence ID" value="NZ_CAWNSW010000078.1"/>
</dbReference>
<dbReference type="EMBL" id="PVWK01000059">
    <property type="protein sequence ID" value="PSB29716.1"/>
    <property type="molecule type" value="Genomic_DNA"/>
</dbReference>
<evidence type="ECO:0000313" key="6">
    <source>
        <dbReference type="Proteomes" id="UP000239576"/>
    </source>
</evidence>
<keyword evidence="3" id="KW-0804">Transcription</keyword>
<dbReference type="PANTHER" id="PTHR46796:SF7">
    <property type="entry name" value="ARAC FAMILY TRANSCRIPTIONAL REGULATOR"/>
    <property type="match status" value="1"/>
</dbReference>
<keyword evidence="6" id="KW-1185">Reference proteome</keyword>
<dbReference type="InterPro" id="IPR032783">
    <property type="entry name" value="AraC_lig"/>
</dbReference>
<dbReference type="GO" id="GO:0003700">
    <property type="term" value="F:DNA-binding transcription factor activity"/>
    <property type="evidence" value="ECO:0007669"/>
    <property type="project" value="InterPro"/>
</dbReference>
<dbReference type="PANTHER" id="PTHR46796">
    <property type="entry name" value="HTH-TYPE TRANSCRIPTIONAL ACTIVATOR RHAS-RELATED"/>
    <property type="match status" value="1"/>
</dbReference>
<dbReference type="Pfam" id="PF12833">
    <property type="entry name" value="HTH_18"/>
    <property type="match status" value="1"/>
</dbReference>